<reference evidence="11" key="1">
    <citation type="submission" date="2022-10" db="EMBL/GenBank/DDBJ databases">
        <title>The WGS of Solirubrobacter sp. CPCC 204708.</title>
        <authorList>
            <person name="Jiang Z."/>
        </authorList>
    </citation>
    <scope>NUCLEOTIDE SEQUENCE</scope>
    <source>
        <strain evidence="11">CPCC 204708</strain>
    </source>
</reference>
<protein>
    <recommendedName>
        <fullName evidence="7">2-succinyl-5-enolpyruvyl-6-hydroxy-3-cyclohexene-1-carboxylate synthase</fullName>
        <shortName evidence="7">SEPHCHC synthase</shortName>
        <ecNumber evidence="7">2.2.1.9</ecNumber>
    </recommendedName>
    <alternativeName>
        <fullName evidence="7">Menaquinone biosynthesis protein MenD</fullName>
    </alternativeName>
</protein>
<dbReference type="Proteomes" id="UP001147700">
    <property type="component" value="Unassembled WGS sequence"/>
</dbReference>
<dbReference type="EC" id="2.2.1.9" evidence="7"/>
<comment type="pathway">
    <text evidence="7">Quinol/quinone metabolism; 1,4-dihydroxy-2-naphthoate biosynthesis; 1,4-dihydroxy-2-naphthoate from chorismate: step 2/7.</text>
</comment>
<dbReference type="RefSeq" id="WP_202952622.1">
    <property type="nucleotide sequence ID" value="NZ_JAPCID010000031.1"/>
</dbReference>
<dbReference type="Pfam" id="PF16582">
    <property type="entry name" value="TPP_enzyme_M_2"/>
    <property type="match status" value="1"/>
</dbReference>
<evidence type="ECO:0000256" key="3">
    <source>
        <dbReference type="ARBA" id="ARBA00022723"/>
    </source>
</evidence>
<comment type="pathway">
    <text evidence="7">Quinol/quinone metabolism; menaquinone biosynthesis.</text>
</comment>
<keyword evidence="4 7" id="KW-0460">Magnesium</keyword>
<comment type="function">
    <text evidence="7">Catalyzes the thiamine diphosphate-dependent decarboxylation of 2-oxoglutarate and the subsequent addition of the resulting succinic semialdehyde-thiamine pyrophosphate anion to isochorismate to yield 2-succinyl-5-enolpyruvyl-6-hydroxy-3-cyclohexene-1-carboxylate (SEPHCHC).</text>
</comment>
<dbReference type="Pfam" id="PF02775">
    <property type="entry name" value="TPP_enzyme_C"/>
    <property type="match status" value="1"/>
</dbReference>
<dbReference type="InterPro" id="IPR011766">
    <property type="entry name" value="TPP_enzyme_TPP-bd"/>
</dbReference>
<dbReference type="EMBL" id="JAPCID010000031">
    <property type="protein sequence ID" value="MDA0139944.1"/>
    <property type="molecule type" value="Genomic_DNA"/>
</dbReference>
<dbReference type="GO" id="GO:0070204">
    <property type="term" value="F:2-succinyl-5-enolpyruvyl-6-hydroxy-3-cyclohexene-1-carboxylic-acid synthase activity"/>
    <property type="evidence" value="ECO:0007669"/>
    <property type="project" value="UniProtKB-EC"/>
</dbReference>
<dbReference type="HAMAP" id="MF_01659">
    <property type="entry name" value="MenD"/>
    <property type="match status" value="1"/>
</dbReference>
<evidence type="ECO:0000313" key="12">
    <source>
        <dbReference type="Proteomes" id="UP001147700"/>
    </source>
</evidence>
<dbReference type="SUPFAM" id="SSF52518">
    <property type="entry name" value="Thiamin diphosphate-binding fold (THDP-binding)"/>
    <property type="match status" value="2"/>
</dbReference>
<comment type="similarity">
    <text evidence="7">Belongs to the TPP enzyme family. MenD subfamily.</text>
</comment>
<keyword evidence="5 7" id="KW-0786">Thiamine pyrophosphate</keyword>
<evidence type="ECO:0000256" key="4">
    <source>
        <dbReference type="ARBA" id="ARBA00022842"/>
    </source>
</evidence>
<dbReference type="Gene3D" id="3.40.50.970">
    <property type="match status" value="2"/>
</dbReference>
<keyword evidence="3 7" id="KW-0479">Metal-binding</keyword>
<keyword evidence="2 7" id="KW-0808">Transferase</keyword>
<evidence type="ECO:0000259" key="9">
    <source>
        <dbReference type="Pfam" id="PF02776"/>
    </source>
</evidence>
<dbReference type="CDD" id="cd02009">
    <property type="entry name" value="TPP_SHCHC_synthase"/>
    <property type="match status" value="1"/>
</dbReference>
<keyword evidence="1 7" id="KW-0474">Menaquinone biosynthesis</keyword>
<feature type="domain" description="Thiamine pyrophosphate enzyme N-terminal TPP-binding" evidence="9">
    <location>
        <begin position="11"/>
        <end position="123"/>
    </location>
</feature>
<proteinExistence type="inferred from homology"/>
<dbReference type="InterPro" id="IPR004433">
    <property type="entry name" value="MenaQ_synth_MenD"/>
</dbReference>
<gene>
    <name evidence="7 11" type="primary">menD</name>
    <name evidence="11" type="ORF">OJ962_20745</name>
</gene>
<evidence type="ECO:0000256" key="2">
    <source>
        <dbReference type="ARBA" id="ARBA00022679"/>
    </source>
</evidence>
<evidence type="ECO:0000259" key="8">
    <source>
        <dbReference type="Pfam" id="PF02775"/>
    </source>
</evidence>
<organism evidence="11 12">
    <name type="scientific">Solirubrobacter deserti</name>
    <dbReference type="NCBI Taxonomy" id="2282478"/>
    <lineage>
        <taxon>Bacteria</taxon>
        <taxon>Bacillati</taxon>
        <taxon>Actinomycetota</taxon>
        <taxon>Thermoleophilia</taxon>
        <taxon>Solirubrobacterales</taxon>
        <taxon>Solirubrobacteraceae</taxon>
        <taxon>Solirubrobacter</taxon>
    </lineage>
</organism>
<dbReference type="NCBIfam" id="TIGR00173">
    <property type="entry name" value="menD"/>
    <property type="match status" value="1"/>
</dbReference>
<dbReference type="InterPro" id="IPR032264">
    <property type="entry name" value="MenD_middle"/>
</dbReference>
<dbReference type="PIRSF" id="PIRSF004983">
    <property type="entry name" value="MenD"/>
    <property type="match status" value="1"/>
</dbReference>
<evidence type="ECO:0000259" key="10">
    <source>
        <dbReference type="Pfam" id="PF16582"/>
    </source>
</evidence>
<evidence type="ECO:0000256" key="5">
    <source>
        <dbReference type="ARBA" id="ARBA00023052"/>
    </source>
</evidence>
<keyword evidence="6 7" id="KW-0464">Manganese</keyword>
<dbReference type="SUPFAM" id="SSF52467">
    <property type="entry name" value="DHS-like NAD/FAD-binding domain"/>
    <property type="match status" value="1"/>
</dbReference>
<sequence>MPGTDTYLCLRAFVDELVRCGLRDACTSPGSRSTPLTLSFAWDGRLRSTSHLDERSGAFFALGLAKTTGVPPALVCTSGTAAANYAPAVHEAYEARVPLLVLTADRPPELRAIGAGQTIDQIGLYGSAAKWFFEVDDFPASPARVRWLRQLACRAFWTALDGRPGPVHLNFSFREPLVPDGSSGVPATEVVEGRAGGRPWVARPPVPRVASDDVIGALTQQVREASRAVVVAGRSERDPRLGASLAAFCEKAGLPLLADPLSGARRGPAAIAHYDALLRSEAFGSSVVPDLVLRVGDLPTSKPLRAWLASSGALQVSFDAETAWQDPDGSVGTIVAANPRVTFDELTARVRKRRDRSWFERWHAADRAAAGAIAGALGSALNEPRVSAELGSRLPDEAVLVVASSMPVRDVETFFPARPNAFRVLSNRGANGIDGTVSTAFGVAAASSGPVVLLIGDVALAHDVGGLLAASRLGLRLVIVLIDNDGGGIFEFLPASGQGAAYVDHIATPHGLDFAHAAALYGLGWEPVADVESFRSALDRALVADRSTIISVRTDRSENVDLHRRVWESVRSST</sequence>
<accession>A0ABT4RN21</accession>
<evidence type="ECO:0000256" key="1">
    <source>
        <dbReference type="ARBA" id="ARBA00022428"/>
    </source>
</evidence>
<dbReference type="InterPro" id="IPR012001">
    <property type="entry name" value="Thiamin_PyroP_enz_TPP-bd_dom"/>
</dbReference>
<comment type="cofactor">
    <cofactor evidence="7">
        <name>thiamine diphosphate</name>
        <dbReference type="ChEBI" id="CHEBI:58937"/>
    </cofactor>
    <text evidence="7">Binds 1 thiamine pyrophosphate per subunit.</text>
</comment>
<keyword evidence="12" id="KW-1185">Reference proteome</keyword>
<feature type="domain" description="Thiamine pyrophosphate enzyme TPP-binding" evidence="8">
    <location>
        <begin position="423"/>
        <end position="552"/>
    </location>
</feature>
<dbReference type="Pfam" id="PF02776">
    <property type="entry name" value="TPP_enzyme_N"/>
    <property type="match status" value="1"/>
</dbReference>
<dbReference type="Gene3D" id="3.40.50.1220">
    <property type="entry name" value="TPP-binding domain"/>
    <property type="match status" value="1"/>
</dbReference>
<evidence type="ECO:0000256" key="7">
    <source>
        <dbReference type="HAMAP-Rule" id="MF_01659"/>
    </source>
</evidence>
<evidence type="ECO:0000256" key="6">
    <source>
        <dbReference type="ARBA" id="ARBA00023211"/>
    </source>
</evidence>
<comment type="cofactor">
    <cofactor evidence="7">
        <name>Mg(2+)</name>
        <dbReference type="ChEBI" id="CHEBI:18420"/>
    </cofactor>
    <cofactor evidence="7">
        <name>Mn(2+)</name>
        <dbReference type="ChEBI" id="CHEBI:29035"/>
    </cofactor>
</comment>
<evidence type="ECO:0000313" key="11">
    <source>
        <dbReference type="EMBL" id="MDA0139944.1"/>
    </source>
</evidence>
<comment type="caution">
    <text evidence="11">The sequence shown here is derived from an EMBL/GenBank/DDBJ whole genome shotgun (WGS) entry which is preliminary data.</text>
</comment>
<dbReference type="InterPro" id="IPR029061">
    <property type="entry name" value="THDP-binding"/>
</dbReference>
<comment type="catalytic activity">
    <reaction evidence="7">
        <text>isochorismate + 2-oxoglutarate + H(+) = 5-enolpyruvoyl-6-hydroxy-2-succinyl-cyclohex-3-ene-1-carboxylate + CO2</text>
        <dbReference type="Rhea" id="RHEA:25593"/>
        <dbReference type="ChEBI" id="CHEBI:15378"/>
        <dbReference type="ChEBI" id="CHEBI:16526"/>
        <dbReference type="ChEBI" id="CHEBI:16810"/>
        <dbReference type="ChEBI" id="CHEBI:29780"/>
        <dbReference type="ChEBI" id="CHEBI:58818"/>
        <dbReference type="EC" id="2.2.1.9"/>
    </reaction>
</comment>
<feature type="domain" description="Menaquinone biosynthesis protein MenD middle" evidence="10">
    <location>
        <begin position="225"/>
        <end position="401"/>
    </location>
</feature>
<name>A0ABT4RN21_9ACTN</name>
<comment type="subunit">
    <text evidence="7">Homodimer.</text>
</comment>
<dbReference type="InterPro" id="IPR029035">
    <property type="entry name" value="DHS-like_NAD/FAD-binding_dom"/>
</dbReference>
<dbReference type="PANTHER" id="PTHR42916">
    <property type="entry name" value="2-SUCCINYL-5-ENOLPYRUVYL-6-HYDROXY-3-CYCLOHEXENE-1-CARBOXYLATE SYNTHASE"/>
    <property type="match status" value="1"/>
</dbReference>
<dbReference type="PANTHER" id="PTHR42916:SF1">
    <property type="entry name" value="PROTEIN PHYLLO, CHLOROPLASTIC"/>
    <property type="match status" value="1"/>
</dbReference>
<dbReference type="CDD" id="cd07037">
    <property type="entry name" value="TPP_PYR_MenD"/>
    <property type="match status" value="1"/>
</dbReference>